<evidence type="ECO:0000313" key="11">
    <source>
        <dbReference type="RefSeq" id="XP_032804125.1"/>
    </source>
</evidence>
<feature type="domain" description="CUB" evidence="7">
    <location>
        <begin position="147"/>
        <end position="268"/>
    </location>
</feature>
<evidence type="ECO:0000256" key="1">
    <source>
        <dbReference type="ARBA" id="ARBA00022670"/>
    </source>
</evidence>
<evidence type="ECO:0000256" key="3">
    <source>
        <dbReference type="ARBA" id="ARBA00022825"/>
    </source>
</evidence>
<reference evidence="11" key="1">
    <citation type="submission" date="2025-08" db="UniProtKB">
        <authorList>
            <consortium name="RefSeq"/>
        </authorList>
    </citation>
    <scope>IDENTIFICATION</scope>
    <source>
        <tissue evidence="11">Sperm</tissue>
    </source>
</reference>
<dbReference type="InterPro" id="IPR001254">
    <property type="entry name" value="Trypsin_dom"/>
</dbReference>
<feature type="domain" description="CUB" evidence="7">
    <location>
        <begin position="873"/>
        <end position="985"/>
    </location>
</feature>
<dbReference type="InterPro" id="IPR043504">
    <property type="entry name" value="Peptidase_S1_PA_chymotrypsin"/>
</dbReference>
<dbReference type="InterPro" id="IPR013320">
    <property type="entry name" value="ConA-like_dom_sf"/>
</dbReference>
<evidence type="ECO:0000259" key="9">
    <source>
        <dbReference type="PROSITE" id="PS50240"/>
    </source>
</evidence>
<dbReference type="InterPro" id="IPR000859">
    <property type="entry name" value="CUB_dom"/>
</dbReference>
<dbReference type="Gene3D" id="2.60.120.290">
    <property type="entry name" value="Spermadhesin, CUB domain"/>
    <property type="match status" value="6"/>
</dbReference>
<dbReference type="SUPFAM" id="SSF50494">
    <property type="entry name" value="Trypsin-like serine proteases"/>
    <property type="match status" value="1"/>
</dbReference>
<dbReference type="Proteomes" id="UP001318040">
    <property type="component" value="Chromosome 6"/>
</dbReference>
<dbReference type="GO" id="GO:0004252">
    <property type="term" value="F:serine-type endopeptidase activity"/>
    <property type="evidence" value="ECO:0007669"/>
    <property type="project" value="InterPro"/>
</dbReference>
<keyword evidence="4" id="KW-1015">Disulfide bond</keyword>
<feature type="signal peptide" evidence="6">
    <location>
        <begin position="1"/>
        <end position="19"/>
    </location>
</feature>
<sequence>MRLIAGLLTCFLLVGDVHGNWEGSLQRVFSYPGTCHKQLQGSGYFTIPNNESCLYTMNVDADEVVSLYMRYFFTYCLNDNNNNTAVSVHDGPDNLAPILSTVSCGYNTAGFVSTNSTLSVYYFQSSNNSYYSYVYISFHASPASSRCGGRLDAQSMILTSPNYPHNYEYNSSCTWEVYAPPGYVIFLYISDFEVLDEPGAERTRSHNRQCGHDSLTILDNDQGSSSVVTRLCGILPDSQVSTIGNMTLQFTSDGSGNGRGFSLMFYRNENVCGGTLEGTNGTFGNNYLYQSCFWHIIVPEGSVVHINASSYCSWNYYEWSIYDGDSTFAPILSQMYGYYWGCAQLSVKSTGNSVFVRYYGDTFTATYTAEAADQSFDCDFNGGFCGWRSWSEDVFHWGIVESRSYPSYDGSPFTGVRMRSQPRNVTHLKSHLLSPILQPSNGTRCFRFKFGPYYSASLTLRDASGSGGMVGDGTLPLLWRPSLLNIVDVGGDQQQWSQAFVNISADVTQVLFETTSSVIETLAGIDNVELNPEACPSYDVCYETVNADDGVLVANPSVGNVTSSCFWEITVSTGNIIQFNLNPNLIYNSYCASVYNVENGSLSLINPSYYSQIPYLYYSSENQLIVRFNKGCSNNSSDIIGNFTAINPNEIFGCGGILNNTSGWIASPNYPYDYSYNLHCEWRFEAPDDAEIYIYFYLMEIEESDGCTADSLQLYNESTTVPDRLCGSNVYRSVTLTSPARIVFASDGQNEGRGFELYYRVSVPCGGNMSGWQGSISTPYNGGWYNQYCVWTIDTPPNTIIKLSFQQFSMSYEYKIDIYDGASLEAPYLGRFSGYIVPPPILSTGNSLYLAYYSPGSYYYPTFNIFYEAMKIETVAVLQSPGRISSGDVTPFYNDTLFFVWEVNASPGLNVKLNFASLRLEEDPLCLNESLTVYDGWRSPNTSLGSFCGSRLPPSVRSTSSSLHLLLSLRNNQPWKGFDLSFLETSQVPSMKGCGVQNSAGGRDRIVGGTPATSGKWPWQASLRNYGSHVCGASLISERWLVAAAHCFMYSSNVYEWQVYLGITYIYDSANAVIVNVAEIITHERFNISTIDYDIALVRLSDPVSFNHRVSPICLPPSTSHFPQPGKTCFISGWGRTSLAESGIHYDLLEAPMQIFSHEACSSNLMNGNFITTRMICIGHPAGAISSCQGDSGGPLACQGTDKAWYLSGVTSWGFGCALPMKPVVYTKTSKFLPWIKLYTDLP</sequence>
<dbReference type="KEGG" id="pmrn:116939615"/>
<feature type="domain" description="CUB" evidence="7">
    <location>
        <begin position="272"/>
        <end position="370"/>
    </location>
</feature>
<dbReference type="FunFam" id="2.40.10.10:FF:000003">
    <property type="entry name" value="Transmembrane serine protease 3"/>
    <property type="match status" value="1"/>
</dbReference>
<dbReference type="Gene3D" id="2.60.120.200">
    <property type="match status" value="1"/>
</dbReference>
<keyword evidence="10" id="KW-1185">Reference proteome</keyword>
<feature type="domain" description="CUB" evidence="7">
    <location>
        <begin position="654"/>
        <end position="762"/>
    </location>
</feature>
<evidence type="ECO:0000256" key="5">
    <source>
        <dbReference type="PROSITE-ProRule" id="PRU00059"/>
    </source>
</evidence>
<feature type="domain" description="CUB" evidence="7">
    <location>
        <begin position="765"/>
        <end position="870"/>
    </location>
</feature>
<dbReference type="Pfam" id="PF00629">
    <property type="entry name" value="MAM"/>
    <property type="match status" value="1"/>
</dbReference>
<organism evidence="10 11">
    <name type="scientific">Petromyzon marinus</name>
    <name type="common">Sea lamprey</name>
    <dbReference type="NCBI Taxonomy" id="7757"/>
    <lineage>
        <taxon>Eukaryota</taxon>
        <taxon>Metazoa</taxon>
        <taxon>Chordata</taxon>
        <taxon>Craniata</taxon>
        <taxon>Vertebrata</taxon>
        <taxon>Cyclostomata</taxon>
        <taxon>Hyperoartia</taxon>
        <taxon>Petromyzontiformes</taxon>
        <taxon>Petromyzontidae</taxon>
        <taxon>Petromyzon</taxon>
    </lineage>
</organism>
<dbReference type="InterPro" id="IPR035914">
    <property type="entry name" value="Sperma_CUB_dom_sf"/>
</dbReference>
<dbReference type="SMART" id="SM00137">
    <property type="entry name" value="MAM"/>
    <property type="match status" value="1"/>
</dbReference>
<feature type="domain" description="MAM" evidence="8">
    <location>
        <begin position="376"/>
        <end position="537"/>
    </location>
</feature>
<dbReference type="PANTHER" id="PTHR24252:SF7">
    <property type="entry name" value="HYALIN"/>
    <property type="match status" value="1"/>
</dbReference>
<dbReference type="GO" id="GO:0007340">
    <property type="term" value="P:acrosome reaction"/>
    <property type="evidence" value="ECO:0007669"/>
    <property type="project" value="TreeGrafter"/>
</dbReference>
<dbReference type="InterPro" id="IPR000998">
    <property type="entry name" value="MAM_dom"/>
</dbReference>
<dbReference type="CDD" id="cd00041">
    <property type="entry name" value="CUB"/>
    <property type="match status" value="5"/>
</dbReference>
<dbReference type="GO" id="GO:0016020">
    <property type="term" value="C:membrane"/>
    <property type="evidence" value="ECO:0007669"/>
    <property type="project" value="InterPro"/>
</dbReference>
<evidence type="ECO:0000256" key="6">
    <source>
        <dbReference type="SAM" id="SignalP"/>
    </source>
</evidence>
<gene>
    <name evidence="11" type="primary">LOC116939615</name>
</gene>
<comment type="caution">
    <text evidence="5">Lacks conserved residue(s) required for the propagation of feature annotation.</text>
</comment>
<accession>A0AAJ7WNI3</accession>
<dbReference type="PANTHER" id="PTHR24252">
    <property type="entry name" value="ACROSIN-RELATED"/>
    <property type="match status" value="1"/>
</dbReference>
<dbReference type="PROSITE" id="PS50060">
    <property type="entry name" value="MAM_2"/>
    <property type="match status" value="1"/>
</dbReference>
<dbReference type="AlphaFoldDB" id="A0AAJ7WNI3"/>
<evidence type="ECO:0000256" key="4">
    <source>
        <dbReference type="ARBA" id="ARBA00023157"/>
    </source>
</evidence>
<dbReference type="GO" id="GO:0006508">
    <property type="term" value="P:proteolysis"/>
    <property type="evidence" value="ECO:0007669"/>
    <property type="project" value="UniProtKB-KW"/>
</dbReference>
<dbReference type="PROSITE" id="PS50240">
    <property type="entry name" value="TRYPSIN_DOM"/>
    <property type="match status" value="1"/>
</dbReference>
<feature type="chain" id="PRO_5042612996" evidence="6">
    <location>
        <begin position="20"/>
        <end position="1243"/>
    </location>
</feature>
<dbReference type="CDD" id="cd00190">
    <property type="entry name" value="Tryp_SPc"/>
    <property type="match status" value="1"/>
</dbReference>
<dbReference type="Pfam" id="PF00089">
    <property type="entry name" value="Trypsin"/>
    <property type="match status" value="1"/>
</dbReference>
<keyword evidence="3" id="KW-0720">Serine protease</keyword>
<dbReference type="InterPro" id="IPR033116">
    <property type="entry name" value="TRYPSIN_SER"/>
</dbReference>
<dbReference type="PRINTS" id="PR00722">
    <property type="entry name" value="CHYMOTRYPSIN"/>
</dbReference>
<feature type="domain" description="Peptidase S1" evidence="9">
    <location>
        <begin position="1006"/>
        <end position="1241"/>
    </location>
</feature>
<dbReference type="PROSITE" id="PS01180">
    <property type="entry name" value="CUB"/>
    <property type="match status" value="5"/>
</dbReference>
<dbReference type="GeneID" id="116939615"/>
<dbReference type="SUPFAM" id="SSF49854">
    <property type="entry name" value="Spermadhesin, CUB domain"/>
    <property type="match status" value="6"/>
</dbReference>
<name>A0AAJ7WNI3_PETMA</name>
<keyword evidence="2" id="KW-0378">Hydrolase</keyword>
<protein>
    <submittedName>
        <fullName evidence="11">Cubilin-like</fullName>
    </submittedName>
</protein>
<evidence type="ECO:0000259" key="7">
    <source>
        <dbReference type="PROSITE" id="PS01180"/>
    </source>
</evidence>
<dbReference type="Gene3D" id="2.40.10.10">
    <property type="entry name" value="Trypsin-like serine proteases"/>
    <property type="match status" value="1"/>
</dbReference>
<evidence type="ECO:0000256" key="2">
    <source>
        <dbReference type="ARBA" id="ARBA00022801"/>
    </source>
</evidence>
<dbReference type="Pfam" id="PF00431">
    <property type="entry name" value="CUB"/>
    <property type="match status" value="4"/>
</dbReference>
<dbReference type="RefSeq" id="XP_032804125.1">
    <property type="nucleotide sequence ID" value="XM_032948234.1"/>
</dbReference>
<proteinExistence type="predicted"/>
<dbReference type="SUPFAM" id="SSF49899">
    <property type="entry name" value="Concanavalin A-like lectins/glucanases"/>
    <property type="match status" value="1"/>
</dbReference>
<evidence type="ECO:0000259" key="8">
    <source>
        <dbReference type="PROSITE" id="PS50060"/>
    </source>
</evidence>
<evidence type="ECO:0000313" key="10">
    <source>
        <dbReference type="Proteomes" id="UP001318040"/>
    </source>
</evidence>
<dbReference type="InterPro" id="IPR001314">
    <property type="entry name" value="Peptidase_S1A"/>
</dbReference>
<dbReference type="SMART" id="SM00020">
    <property type="entry name" value="Tryp_SPc"/>
    <property type="match status" value="1"/>
</dbReference>
<dbReference type="FunFam" id="2.60.120.290:FF:000005">
    <property type="entry name" value="Procollagen C-endopeptidase enhancer 1"/>
    <property type="match status" value="1"/>
</dbReference>
<dbReference type="PROSITE" id="PS00135">
    <property type="entry name" value="TRYPSIN_SER"/>
    <property type="match status" value="1"/>
</dbReference>
<keyword evidence="6" id="KW-0732">Signal</keyword>
<keyword evidence="1" id="KW-0645">Protease</keyword>
<dbReference type="SMART" id="SM00042">
    <property type="entry name" value="CUB"/>
    <property type="match status" value="5"/>
</dbReference>
<dbReference type="InterPro" id="IPR009003">
    <property type="entry name" value="Peptidase_S1_PA"/>
</dbReference>